<reference evidence="2 4" key="2">
    <citation type="journal article" date="2014" name="BMC Genomics">
        <title>An improved genome release (version Mt4.0) for the model legume Medicago truncatula.</title>
        <authorList>
            <person name="Tang H."/>
            <person name="Krishnakumar V."/>
            <person name="Bidwell S."/>
            <person name="Rosen B."/>
            <person name="Chan A."/>
            <person name="Zhou S."/>
            <person name="Gentzbittel L."/>
            <person name="Childs K.L."/>
            <person name="Yandell M."/>
            <person name="Gundlach H."/>
            <person name="Mayer K.F."/>
            <person name="Schwartz D.C."/>
            <person name="Town C.D."/>
        </authorList>
    </citation>
    <scope>GENOME REANNOTATION</scope>
    <source>
        <strain evidence="2">A17</strain>
        <strain evidence="3 4">cv. Jemalong A17</strain>
    </source>
</reference>
<dbReference type="PANTHER" id="PTHR11439">
    <property type="entry name" value="GAG-POL-RELATED RETROTRANSPOSON"/>
    <property type="match status" value="1"/>
</dbReference>
<evidence type="ECO:0000313" key="3">
    <source>
        <dbReference type="EnsemblPlants" id="KEH16149"/>
    </source>
</evidence>
<reference evidence="3" key="3">
    <citation type="submission" date="2015-06" db="UniProtKB">
        <authorList>
            <consortium name="EnsemblPlants"/>
        </authorList>
    </citation>
    <scope>IDENTIFICATION</scope>
    <source>
        <strain evidence="3">cv. Jemalong A17</strain>
    </source>
</reference>
<gene>
    <name evidence="2" type="ORF">MTR_0303s0010</name>
</gene>
<dbReference type="STRING" id="3880.A0A072TF08"/>
<keyword evidence="4" id="KW-1185">Reference proteome</keyword>
<dbReference type="EMBL" id="KL403028">
    <property type="protein sequence ID" value="KEH16149.1"/>
    <property type="molecule type" value="Genomic_DNA"/>
</dbReference>
<evidence type="ECO:0000313" key="2">
    <source>
        <dbReference type="EMBL" id="KEH16149.1"/>
    </source>
</evidence>
<sequence length="164" mass="18638">MLSENTTTKESDDDELTENQAGFDLNMEKFSSDFKANVLEDSQMENDGTIPSTQVQNVQRNFLHEQSIPYVDHIILKEEKHVLFIESQSDRYHPRRKGSSFDLVAYCDDDFAGDKVERKSTSGSCQFLGQALIEWSCRKQNTMAVSTTEAEYVSAASCCSQILW</sequence>
<name>A0A072TF08_MEDTR</name>
<dbReference type="PANTHER" id="PTHR11439:SF483">
    <property type="entry name" value="PEPTIDE SYNTHASE GLIP-LIKE, PUTATIVE (AFU_ORTHOLOGUE AFUA_3G12920)-RELATED"/>
    <property type="match status" value="1"/>
</dbReference>
<feature type="non-terminal residue" evidence="2">
    <location>
        <position position="1"/>
    </location>
</feature>
<proteinExistence type="predicted"/>
<dbReference type="EnsemblPlants" id="KEH16149">
    <property type="protein sequence ID" value="KEH16149"/>
    <property type="gene ID" value="MTR_0303s0010"/>
</dbReference>
<accession>A0A072TF08</accession>
<evidence type="ECO:0000313" key="4">
    <source>
        <dbReference type="Proteomes" id="UP000002051"/>
    </source>
</evidence>
<feature type="region of interest" description="Disordered" evidence="1">
    <location>
        <begin position="1"/>
        <end position="22"/>
    </location>
</feature>
<dbReference type="HOGENOM" id="CLU_1623227_0_0_1"/>
<organism evidence="2 4">
    <name type="scientific">Medicago truncatula</name>
    <name type="common">Barrel medic</name>
    <name type="synonym">Medicago tribuloides</name>
    <dbReference type="NCBI Taxonomy" id="3880"/>
    <lineage>
        <taxon>Eukaryota</taxon>
        <taxon>Viridiplantae</taxon>
        <taxon>Streptophyta</taxon>
        <taxon>Embryophyta</taxon>
        <taxon>Tracheophyta</taxon>
        <taxon>Spermatophyta</taxon>
        <taxon>Magnoliopsida</taxon>
        <taxon>eudicotyledons</taxon>
        <taxon>Gunneridae</taxon>
        <taxon>Pentapetalae</taxon>
        <taxon>rosids</taxon>
        <taxon>fabids</taxon>
        <taxon>Fabales</taxon>
        <taxon>Fabaceae</taxon>
        <taxon>Papilionoideae</taxon>
        <taxon>50 kb inversion clade</taxon>
        <taxon>NPAAA clade</taxon>
        <taxon>Hologalegina</taxon>
        <taxon>IRL clade</taxon>
        <taxon>Trifolieae</taxon>
        <taxon>Medicago</taxon>
    </lineage>
</organism>
<dbReference type="Proteomes" id="UP000002051">
    <property type="component" value="Unassembled WGS sequence"/>
</dbReference>
<dbReference type="AlphaFoldDB" id="A0A072TF08"/>
<dbReference type="CDD" id="cd09272">
    <property type="entry name" value="RNase_HI_RT_Ty1"/>
    <property type="match status" value="1"/>
</dbReference>
<protein>
    <submittedName>
        <fullName evidence="2 3">Uncharacterized protein</fullName>
    </submittedName>
</protein>
<evidence type="ECO:0000256" key="1">
    <source>
        <dbReference type="SAM" id="MobiDB-lite"/>
    </source>
</evidence>
<reference evidence="2 4" key="1">
    <citation type="journal article" date="2011" name="Nature">
        <title>The Medicago genome provides insight into the evolution of rhizobial symbioses.</title>
        <authorList>
            <person name="Young N.D."/>
            <person name="Debelle F."/>
            <person name="Oldroyd G.E."/>
            <person name="Geurts R."/>
            <person name="Cannon S.B."/>
            <person name="Udvardi M.K."/>
            <person name="Benedito V.A."/>
            <person name="Mayer K.F."/>
            <person name="Gouzy J."/>
            <person name="Schoof H."/>
            <person name="Van de Peer Y."/>
            <person name="Proost S."/>
            <person name="Cook D.R."/>
            <person name="Meyers B.C."/>
            <person name="Spannagl M."/>
            <person name="Cheung F."/>
            <person name="De Mita S."/>
            <person name="Krishnakumar V."/>
            <person name="Gundlach H."/>
            <person name="Zhou S."/>
            <person name="Mudge J."/>
            <person name="Bharti A.K."/>
            <person name="Murray J.D."/>
            <person name="Naoumkina M.A."/>
            <person name="Rosen B."/>
            <person name="Silverstein K.A."/>
            <person name="Tang H."/>
            <person name="Rombauts S."/>
            <person name="Zhao P.X."/>
            <person name="Zhou P."/>
            <person name="Barbe V."/>
            <person name="Bardou P."/>
            <person name="Bechner M."/>
            <person name="Bellec A."/>
            <person name="Berger A."/>
            <person name="Berges H."/>
            <person name="Bidwell S."/>
            <person name="Bisseling T."/>
            <person name="Choisne N."/>
            <person name="Couloux A."/>
            <person name="Denny R."/>
            <person name="Deshpande S."/>
            <person name="Dai X."/>
            <person name="Doyle J.J."/>
            <person name="Dudez A.M."/>
            <person name="Farmer A.D."/>
            <person name="Fouteau S."/>
            <person name="Franken C."/>
            <person name="Gibelin C."/>
            <person name="Gish J."/>
            <person name="Goldstein S."/>
            <person name="Gonzalez A.J."/>
            <person name="Green P.J."/>
            <person name="Hallab A."/>
            <person name="Hartog M."/>
            <person name="Hua A."/>
            <person name="Humphray S.J."/>
            <person name="Jeong D.H."/>
            <person name="Jing Y."/>
            <person name="Jocker A."/>
            <person name="Kenton S.M."/>
            <person name="Kim D.J."/>
            <person name="Klee K."/>
            <person name="Lai H."/>
            <person name="Lang C."/>
            <person name="Lin S."/>
            <person name="Macmil S.L."/>
            <person name="Magdelenat G."/>
            <person name="Matthews L."/>
            <person name="McCorrison J."/>
            <person name="Monaghan E.L."/>
            <person name="Mun J.H."/>
            <person name="Najar F.Z."/>
            <person name="Nicholson C."/>
            <person name="Noirot C."/>
            <person name="O'Bleness M."/>
            <person name="Paule C.R."/>
            <person name="Poulain J."/>
            <person name="Prion F."/>
            <person name="Qin B."/>
            <person name="Qu C."/>
            <person name="Retzel E.F."/>
            <person name="Riddle C."/>
            <person name="Sallet E."/>
            <person name="Samain S."/>
            <person name="Samson N."/>
            <person name="Sanders I."/>
            <person name="Saurat O."/>
            <person name="Scarpelli C."/>
            <person name="Schiex T."/>
            <person name="Segurens B."/>
            <person name="Severin A.J."/>
            <person name="Sherrier D.J."/>
            <person name="Shi R."/>
            <person name="Sims S."/>
            <person name="Singer S.R."/>
            <person name="Sinharoy S."/>
            <person name="Sterck L."/>
            <person name="Viollet A."/>
            <person name="Wang B.B."/>
            <person name="Wang K."/>
            <person name="Wang M."/>
            <person name="Wang X."/>
            <person name="Warfsmann J."/>
            <person name="Weissenbach J."/>
            <person name="White D.D."/>
            <person name="White J.D."/>
            <person name="Wiley G.B."/>
            <person name="Wincker P."/>
            <person name="Xing Y."/>
            <person name="Yang L."/>
            <person name="Yao Z."/>
            <person name="Ying F."/>
            <person name="Zhai J."/>
            <person name="Zhou L."/>
            <person name="Zuber A."/>
            <person name="Denarie J."/>
            <person name="Dixon R.A."/>
            <person name="May G.D."/>
            <person name="Schwartz D.C."/>
            <person name="Rogers J."/>
            <person name="Quetier F."/>
            <person name="Town C.D."/>
            <person name="Roe B.A."/>
        </authorList>
    </citation>
    <scope>NUCLEOTIDE SEQUENCE [LARGE SCALE GENOMIC DNA]</scope>
    <source>
        <strain evidence="2">A17</strain>
        <strain evidence="3 4">cv. Jemalong A17</strain>
    </source>
</reference>